<evidence type="ECO:0000256" key="3">
    <source>
        <dbReference type="ARBA" id="ARBA00022840"/>
    </source>
</evidence>
<dbReference type="InterPro" id="IPR003593">
    <property type="entry name" value="AAA+_ATPase"/>
</dbReference>
<dbReference type="Gene3D" id="3.40.50.300">
    <property type="entry name" value="P-loop containing nucleotide triphosphate hydrolases"/>
    <property type="match status" value="2"/>
</dbReference>
<dbReference type="PANTHER" id="PTHR42855:SF2">
    <property type="entry name" value="DRUG RESISTANCE ABC TRANSPORTER,ATP-BINDING PROTEIN"/>
    <property type="match status" value="1"/>
</dbReference>
<dbReference type="InterPro" id="IPR027417">
    <property type="entry name" value="P-loop_NTPase"/>
</dbReference>
<dbReference type="AlphaFoldDB" id="A0A5C7F8K3"/>
<dbReference type="SMART" id="SM00382">
    <property type="entry name" value="AAA"/>
    <property type="match status" value="2"/>
</dbReference>
<comment type="similarity">
    <text evidence="5">Belongs to the ABC transporter superfamily. ABCF family. Uup subfamily.</text>
</comment>
<feature type="domain" description="ABC transporter" evidence="7">
    <location>
        <begin position="328"/>
        <end position="549"/>
    </location>
</feature>
<comment type="catalytic activity">
    <reaction evidence="4">
        <text>ATP + H2O = ADP + phosphate + H(+)</text>
        <dbReference type="Rhea" id="RHEA:13065"/>
        <dbReference type="ChEBI" id="CHEBI:15377"/>
        <dbReference type="ChEBI" id="CHEBI:15378"/>
        <dbReference type="ChEBI" id="CHEBI:30616"/>
        <dbReference type="ChEBI" id="CHEBI:43474"/>
        <dbReference type="ChEBI" id="CHEBI:456216"/>
    </reaction>
</comment>
<dbReference type="FunFam" id="3.40.50.300:FF:000309">
    <property type="entry name" value="ABC transporter ATP-binding protein"/>
    <property type="match status" value="1"/>
</dbReference>
<dbReference type="Pfam" id="PF16326">
    <property type="entry name" value="ABC_tran_CTD"/>
    <property type="match status" value="1"/>
</dbReference>
<keyword evidence="9" id="KW-1185">Reference proteome</keyword>
<dbReference type="PROSITE" id="PS50893">
    <property type="entry name" value="ABC_TRANSPORTER_2"/>
    <property type="match status" value="2"/>
</dbReference>
<feature type="compositionally biased region" description="Low complexity" evidence="6">
    <location>
        <begin position="550"/>
        <end position="562"/>
    </location>
</feature>
<name>A0A5C7F8K3_9BACT</name>
<dbReference type="InterPro" id="IPR051309">
    <property type="entry name" value="ABCF_ATPase"/>
</dbReference>
<dbReference type="Pfam" id="PF12848">
    <property type="entry name" value="ABC_tran_Xtn"/>
    <property type="match status" value="1"/>
</dbReference>
<dbReference type="Gene3D" id="1.10.287.380">
    <property type="entry name" value="Valyl-tRNA synthetase, C-terminal domain"/>
    <property type="match status" value="1"/>
</dbReference>
<accession>A0A5C7F8K3</accession>
<reference evidence="8 9" key="1">
    <citation type="submission" date="2019-08" db="EMBL/GenBank/DDBJ databases">
        <title>Lewinella sp. strain SSH13 Genome sequencing and assembly.</title>
        <authorList>
            <person name="Kim I."/>
        </authorList>
    </citation>
    <scope>NUCLEOTIDE SEQUENCE [LARGE SCALE GENOMIC DNA]</scope>
    <source>
        <strain evidence="8 9">SSH13</strain>
    </source>
</reference>
<organism evidence="8 9">
    <name type="scientific">Neolewinella aurantiaca</name>
    <dbReference type="NCBI Taxonomy" id="2602767"/>
    <lineage>
        <taxon>Bacteria</taxon>
        <taxon>Pseudomonadati</taxon>
        <taxon>Bacteroidota</taxon>
        <taxon>Saprospiria</taxon>
        <taxon>Saprospirales</taxon>
        <taxon>Lewinellaceae</taxon>
        <taxon>Neolewinella</taxon>
    </lineage>
</organism>
<keyword evidence="1" id="KW-0677">Repeat</keyword>
<evidence type="ECO:0000256" key="1">
    <source>
        <dbReference type="ARBA" id="ARBA00022737"/>
    </source>
</evidence>
<dbReference type="InterPro" id="IPR017871">
    <property type="entry name" value="ABC_transporter-like_CS"/>
</dbReference>
<evidence type="ECO:0000256" key="6">
    <source>
        <dbReference type="SAM" id="MobiDB-lite"/>
    </source>
</evidence>
<evidence type="ECO:0000259" key="7">
    <source>
        <dbReference type="PROSITE" id="PS50893"/>
    </source>
</evidence>
<gene>
    <name evidence="8" type="ORF">FUA23_18780</name>
</gene>
<dbReference type="InterPro" id="IPR032524">
    <property type="entry name" value="ABC_tran_C"/>
</dbReference>
<dbReference type="SUPFAM" id="SSF52540">
    <property type="entry name" value="P-loop containing nucleoside triphosphate hydrolases"/>
    <property type="match status" value="2"/>
</dbReference>
<dbReference type="PROSITE" id="PS00211">
    <property type="entry name" value="ABC_TRANSPORTER_1"/>
    <property type="match status" value="2"/>
</dbReference>
<dbReference type="GO" id="GO:0016887">
    <property type="term" value="F:ATP hydrolysis activity"/>
    <property type="evidence" value="ECO:0007669"/>
    <property type="project" value="InterPro"/>
</dbReference>
<evidence type="ECO:0000256" key="5">
    <source>
        <dbReference type="ARBA" id="ARBA00061478"/>
    </source>
</evidence>
<evidence type="ECO:0000313" key="8">
    <source>
        <dbReference type="EMBL" id="TXF87041.1"/>
    </source>
</evidence>
<dbReference type="PANTHER" id="PTHR42855">
    <property type="entry name" value="ABC TRANSPORTER ATP-BINDING SUBUNIT"/>
    <property type="match status" value="1"/>
</dbReference>
<comment type="caution">
    <text evidence="8">The sequence shown here is derived from an EMBL/GenBank/DDBJ whole genome shotgun (WGS) entry which is preliminary data.</text>
</comment>
<evidence type="ECO:0000313" key="9">
    <source>
        <dbReference type="Proteomes" id="UP000321907"/>
    </source>
</evidence>
<dbReference type="InterPro" id="IPR032781">
    <property type="entry name" value="ABC_tran_Xtn"/>
</dbReference>
<dbReference type="FunFam" id="3.40.50.300:FF:000011">
    <property type="entry name" value="Putative ABC transporter ATP-binding component"/>
    <property type="match status" value="1"/>
</dbReference>
<evidence type="ECO:0000256" key="2">
    <source>
        <dbReference type="ARBA" id="ARBA00022741"/>
    </source>
</evidence>
<keyword evidence="2" id="KW-0547">Nucleotide-binding</keyword>
<dbReference type="RefSeq" id="WP_147932312.1">
    <property type="nucleotide sequence ID" value="NZ_VOXD01000037.1"/>
</dbReference>
<feature type="domain" description="ABC transporter" evidence="7">
    <location>
        <begin position="2"/>
        <end position="260"/>
    </location>
</feature>
<protein>
    <submittedName>
        <fullName evidence="8">ABC-F family ATP-binding cassette domain-containing protein</fullName>
    </submittedName>
</protein>
<dbReference type="GO" id="GO:0005524">
    <property type="term" value="F:ATP binding"/>
    <property type="evidence" value="ECO:0007669"/>
    <property type="project" value="UniProtKB-KW"/>
</dbReference>
<dbReference type="OrthoDB" id="1521973at2"/>
<dbReference type="InterPro" id="IPR003439">
    <property type="entry name" value="ABC_transporter-like_ATP-bd"/>
</dbReference>
<proteinExistence type="inferred from homology"/>
<dbReference type="CDD" id="cd03221">
    <property type="entry name" value="ABCF_EF-3"/>
    <property type="match status" value="2"/>
</dbReference>
<dbReference type="GO" id="GO:0003677">
    <property type="term" value="F:DNA binding"/>
    <property type="evidence" value="ECO:0007669"/>
    <property type="project" value="InterPro"/>
</dbReference>
<dbReference type="EMBL" id="VOXD01000037">
    <property type="protein sequence ID" value="TXF87041.1"/>
    <property type="molecule type" value="Genomic_DNA"/>
</dbReference>
<feature type="region of interest" description="Disordered" evidence="6">
    <location>
        <begin position="545"/>
        <end position="581"/>
    </location>
</feature>
<dbReference type="Pfam" id="PF00005">
    <property type="entry name" value="ABC_tran"/>
    <property type="match status" value="2"/>
</dbReference>
<keyword evidence="3 8" id="KW-0067">ATP-binding</keyword>
<sequence length="644" mass="72741">MLSATGIYQQYGDRVLFNYASFVIMDRDKVGLVGRNGAGKSTMLKIIAGDMGSDEGTVVRPTGSTLGFLHQEMELPTGRTVMEETLTAFAHIQAMEDRLAELNKEMEVRTDYASDSYSRMLEEFTSLTERFALVGGITMEAEAEKFLKGLGFEQKDFNRQTTEFSGGWQMRIELAKMLLMRPDYLLLDEPTNHLDIESIIWLENWLSTYSGAVITISHDKQFLDNVTNRTLEIELGKVYDYKANYSKYVELQAERRAKAEAAYENQQKVIAEKERTISRFMAKATKTKMAQSMQKQLDKVERIELDVTNTAVMNLRFPKAPRSGAITLQARNITKKYGDLEVLRGVSLKVDKGDRVSFVGQNGQGKTTLAKILIDQIPATSGEVELGHNVTIGYYAQNQAEELNGKMTLLETMEEHSPPEMRTRLRSMLGSFLFSGEDVDKKVSVLSGGERARLALACMLLRPFSLLVLDEPTNHLDMASKDMLKQAVLNYDGTLIVVSHDREFLAGLTDRTIEFRDHKLYEHLGDINFYLEKRKIDNMRAVELEKSKADTPAASTSAAPAAARKKPTLSHEEKRRLEKDVGNAERKIERLEKEIAKIHLQMSVPDFYDDSARVDKTTAELKAKQAELEQVMEKWEEATLALEG</sequence>
<dbReference type="Proteomes" id="UP000321907">
    <property type="component" value="Unassembled WGS sequence"/>
</dbReference>
<dbReference type="InterPro" id="IPR037118">
    <property type="entry name" value="Val-tRNA_synth_C_sf"/>
</dbReference>
<evidence type="ECO:0000256" key="4">
    <source>
        <dbReference type="ARBA" id="ARBA00049360"/>
    </source>
</evidence>
<feature type="compositionally biased region" description="Basic and acidic residues" evidence="6">
    <location>
        <begin position="569"/>
        <end position="581"/>
    </location>
</feature>